<sequence length="280" mass="32186">MYQEQRRAPRASITTTKMHGVYYSPRPETVSFDGSEEEGHSYVPSPPPRPWTRLFKSRHCLITTVLCFLIVTATAILHLSGSYHSPQKDDTIRVTDCGRTPDEAIAKGCHFESHNFAWTPPDCYDQELDERWNARDWGYSRNAEGTDLLSRDEVLAGRLNWAYVTLNQHMSHCVLIWQKYQRAVMRDLPTDNWTSSFPHTYHCGHMMVQWDLNHSDYNSILYTKYVSCNYDWKTPDSRMAETFRGPLSGGLVGDGGDHASYAGGSDIHEGHEDMHHVQQR</sequence>
<evidence type="ECO:0008006" key="4">
    <source>
        <dbReference type="Google" id="ProtNLM"/>
    </source>
</evidence>
<proteinExistence type="predicted"/>
<dbReference type="PANTHER" id="PTHR35896">
    <property type="entry name" value="IG-LIKE DOMAIN-CONTAINING PROTEIN"/>
    <property type="match status" value="1"/>
</dbReference>
<keyword evidence="3" id="KW-1185">Reference proteome</keyword>
<reference evidence="2 3" key="1">
    <citation type="journal article" date="2024" name="IMA Fungus">
        <title>Apiospora arundinis, a panoply of carbohydrate-active enzymes and secondary metabolites.</title>
        <authorList>
            <person name="Sorensen T."/>
            <person name="Petersen C."/>
            <person name="Muurmann A.T."/>
            <person name="Christiansen J.V."/>
            <person name="Brundto M.L."/>
            <person name="Overgaard C.K."/>
            <person name="Boysen A.T."/>
            <person name="Wollenberg R.D."/>
            <person name="Larsen T.O."/>
            <person name="Sorensen J.L."/>
            <person name="Nielsen K.L."/>
            <person name="Sondergaard T.E."/>
        </authorList>
    </citation>
    <scope>NUCLEOTIDE SEQUENCE [LARGE SCALE GENOMIC DNA]</scope>
    <source>
        <strain evidence="2 3">AAU 773</strain>
    </source>
</reference>
<accession>A0ABR2I329</accession>
<organism evidence="2 3">
    <name type="scientific">Apiospora arundinis</name>
    <dbReference type="NCBI Taxonomy" id="335852"/>
    <lineage>
        <taxon>Eukaryota</taxon>
        <taxon>Fungi</taxon>
        <taxon>Dikarya</taxon>
        <taxon>Ascomycota</taxon>
        <taxon>Pezizomycotina</taxon>
        <taxon>Sordariomycetes</taxon>
        <taxon>Xylariomycetidae</taxon>
        <taxon>Amphisphaeriales</taxon>
        <taxon>Apiosporaceae</taxon>
        <taxon>Apiospora</taxon>
    </lineage>
</organism>
<dbReference type="PANTHER" id="PTHR35896:SF3">
    <property type="entry name" value="MAJOR FACILITATOR SUPERFAMILY TRANSPORTER"/>
    <property type="match status" value="1"/>
</dbReference>
<dbReference type="InterPro" id="IPR053008">
    <property type="entry name" value="Phomopsin_biosynth_assoc"/>
</dbReference>
<keyword evidence="1" id="KW-1133">Transmembrane helix</keyword>
<dbReference type="EMBL" id="JAPCWZ010000007">
    <property type="protein sequence ID" value="KAK8856768.1"/>
    <property type="molecule type" value="Genomic_DNA"/>
</dbReference>
<gene>
    <name evidence="2" type="ORF">PGQ11_012680</name>
</gene>
<dbReference type="Proteomes" id="UP001390339">
    <property type="component" value="Unassembled WGS sequence"/>
</dbReference>
<protein>
    <recommendedName>
        <fullName evidence="4">Major facilitator superfamily transporter</fullName>
    </recommendedName>
</protein>
<evidence type="ECO:0000313" key="2">
    <source>
        <dbReference type="EMBL" id="KAK8856768.1"/>
    </source>
</evidence>
<feature type="transmembrane region" description="Helical" evidence="1">
    <location>
        <begin position="59"/>
        <end position="79"/>
    </location>
</feature>
<keyword evidence="1" id="KW-0812">Transmembrane</keyword>
<evidence type="ECO:0000256" key="1">
    <source>
        <dbReference type="SAM" id="Phobius"/>
    </source>
</evidence>
<comment type="caution">
    <text evidence="2">The sequence shown here is derived from an EMBL/GenBank/DDBJ whole genome shotgun (WGS) entry which is preliminary data.</text>
</comment>
<name>A0ABR2I329_9PEZI</name>
<evidence type="ECO:0000313" key="3">
    <source>
        <dbReference type="Proteomes" id="UP001390339"/>
    </source>
</evidence>
<keyword evidence="1" id="KW-0472">Membrane</keyword>